<evidence type="ECO:0000256" key="5">
    <source>
        <dbReference type="ARBA" id="ARBA00022725"/>
    </source>
</evidence>
<dbReference type="Gene3D" id="1.20.1070.10">
    <property type="entry name" value="Rhodopsin 7-helix transmembrane proteins"/>
    <property type="match status" value="1"/>
</dbReference>
<keyword evidence="10" id="KW-0807">Transducer</keyword>
<feature type="transmembrane region" description="Helical" evidence="11">
    <location>
        <begin position="205"/>
        <end position="227"/>
    </location>
</feature>
<evidence type="ECO:0000256" key="9">
    <source>
        <dbReference type="ARBA" id="ARBA00023170"/>
    </source>
</evidence>
<dbReference type="GO" id="GO:0005886">
    <property type="term" value="C:plasma membrane"/>
    <property type="evidence" value="ECO:0007669"/>
    <property type="project" value="UniProtKB-SubCell"/>
</dbReference>
<evidence type="ECO:0000256" key="1">
    <source>
        <dbReference type="ARBA" id="ARBA00004651"/>
    </source>
</evidence>
<dbReference type="OrthoDB" id="5969463at2759"/>
<keyword evidence="8 11" id="KW-0472">Membrane</keyword>
<sequence length="314" mass="34711">MDPLNPNTTGVFSHSEFLLLGFPGLSKTRQFLVLPFLTIYLVILAGNSLVISRIWAEKSLHSPMYVLIALLFAVNISSTSAILPKFLLGLAFHWNQVTLSGCLVQMFSIYFFAIFESGIILFMALDRYVAICRPLHYHDIMTMDFLGRLIFIGMTRSSVMVIPLVVLASTVHFCGSNIILNFACENMGLINLACSDTSLSQIVGMAVRVIVTVGDAVLLVMSYAKILHAAMKIAVGKARHKALQTCSNHLSVAMMIYVCAMSASIVMDISVDVQNLTSAIYYLFPALIHPVIYGLRVKEIKVCILKAWKTTRSM</sequence>
<evidence type="ECO:0000256" key="7">
    <source>
        <dbReference type="ARBA" id="ARBA00023040"/>
    </source>
</evidence>
<dbReference type="AlphaFoldDB" id="A0A8C5M6P3"/>
<evidence type="ECO:0000256" key="11">
    <source>
        <dbReference type="SAM" id="Phobius"/>
    </source>
</evidence>
<dbReference type="Ensembl" id="ENSLLET00000007835.1">
    <property type="protein sequence ID" value="ENSLLEP00000007525.1"/>
    <property type="gene ID" value="ENSLLEG00000004778.1"/>
</dbReference>
<accession>A0A8C5M6P3</accession>
<keyword evidence="14" id="KW-1185">Reference proteome</keyword>
<protein>
    <recommendedName>
        <fullName evidence="12">G-protein coupled receptors family 1 profile domain-containing protein</fullName>
    </recommendedName>
</protein>
<dbReference type="PRINTS" id="PR00245">
    <property type="entry name" value="OLFACTORYR"/>
</dbReference>
<keyword evidence="3" id="KW-0716">Sensory transduction</keyword>
<evidence type="ECO:0000256" key="3">
    <source>
        <dbReference type="ARBA" id="ARBA00022606"/>
    </source>
</evidence>
<reference evidence="13" key="2">
    <citation type="submission" date="2025-09" db="UniProtKB">
        <authorList>
            <consortium name="Ensembl"/>
        </authorList>
    </citation>
    <scope>IDENTIFICATION</scope>
</reference>
<dbReference type="PROSITE" id="PS00237">
    <property type="entry name" value="G_PROTEIN_RECEP_F1_1"/>
    <property type="match status" value="1"/>
</dbReference>
<keyword evidence="9" id="KW-0675">Receptor</keyword>
<dbReference type="InterPro" id="IPR050402">
    <property type="entry name" value="OR51/52/56-like"/>
</dbReference>
<evidence type="ECO:0000256" key="6">
    <source>
        <dbReference type="ARBA" id="ARBA00022989"/>
    </source>
</evidence>
<dbReference type="Proteomes" id="UP000694569">
    <property type="component" value="Unplaced"/>
</dbReference>
<reference evidence="13" key="1">
    <citation type="submission" date="2025-08" db="UniProtKB">
        <authorList>
            <consortium name="Ensembl"/>
        </authorList>
    </citation>
    <scope>IDENTIFICATION</scope>
</reference>
<dbReference type="PANTHER" id="PTHR26450:SF440">
    <property type="entry name" value="OLFACTORY RECEPTOR"/>
    <property type="match status" value="1"/>
</dbReference>
<dbReference type="GO" id="GO:0004930">
    <property type="term" value="F:G protein-coupled receptor activity"/>
    <property type="evidence" value="ECO:0007669"/>
    <property type="project" value="UniProtKB-KW"/>
</dbReference>
<dbReference type="InterPro" id="IPR000725">
    <property type="entry name" value="Olfact_rcpt"/>
</dbReference>
<dbReference type="SUPFAM" id="SSF81321">
    <property type="entry name" value="Family A G protein-coupled receptor-like"/>
    <property type="match status" value="1"/>
</dbReference>
<feature type="transmembrane region" description="Helical" evidence="11">
    <location>
        <begin position="31"/>
        <end position="52"/>
    </location>
</feature>
<keyword evidence="7" id="KW-0297">G-protein coupled receptor</keyword>
<keyword evidence="5" id="KW-0552">Olfaction</keyword>
<evidence type="ECO:0000256" key="4">
    <source>
        <dbReference type="ARBA" id="ARBA00022692"/>
    </source>
</evidence>
<evidence type="ECO:0000256" key="2">
    <source>
        <dbReference type="ARBA" id="ARBA00022475"/>
    </source>
</evidence>
<feature type="domain" description="G-protein coupled receptors family 1 profile" evidence="12">
    <location>
        <begin position="46"/>
        <end position="293"/>
    </location>
</feature>
<feature type="transmembrane region" description="Helical" evidence="11">
    <location>
        <begin position="103"/>
        <end position="125"/>
    </location>
</feature>
<dbReference type="PROSITE" id="PS50262">
    <property type="entry name" value="G_PROTEIN_RECEP_F1_2"/>
    <property type="match status" value="1"/>
</dbReference>
<evidence type="ECO:0000259" key="12">
    <source>
        <dbReference type="PROSITE" id="PS50262"/>
    </source>
</evidence>
<evidence type="ECO:0000256" key="8">
    <source>
        <dbReference type="ARBA" id="ARBA00023136"/>
    </source>
</evidence>
<organism evidence="13 14">
    <name type="scientific">Leptobrachium leishanense</name>
    <name type="common">Leishan spiny toad</name>
    <dbReference type="NCBI Taxonomy" id="445787"/>
    <lineage>
        <taxon>Eukaryota</taxon>
        <taxon>Metazoa</taxon>
        <taxon>Chordata</taxon>
        <taxon>Craniata</taxon>
        <taxon>Vertebrata</taxon>
        <taxon>Euteleostomi</taxon>
        <taxon>Amphibia</taxon>
        <taxon>Batrachia</taxon>
        <taxon>Anura</taxon>
        <taxon>Pelobatoidea</taxon>
        <taxon>Megophryidae</taxon>
        <taxon>Leptobrachium</taxon>
    </lineage>
</organism>
<comment type="subcellular location">
    <subcellularLocation>
        <location evidence="1">Cell membrane</location>
        <topology evidence="1">Multi-pass membrane protein</topology>
    </subcellularLocation>
</comment>
<dbReference type="FunFam" id="1.20.1070.10:FF:000013">
    <property type="entry name" value="Olfactory receptor"/>
    <property type="match status" value="1"/>
</dbReference>
<proteinExistence type="predicted"/>
<feature type="transmembrane region" description="Helical" evidence="11">
    <location>
        <begin position="145"/>
        <end position="168"/>
    </location>
</feature>
<evidence type="ECO:0000256" key="10">
    <source>
        <dbReference type="ARBA" id="ARBA00023224"/>
    </source>
</evidence>
<feature type="transmembrane region" description="Helical" evidence="11">
    <location>
        <begin position="64"/>
        <end position="83"/>
    </location>
</feature>
<feature type="transmembrane region" description="Helical" evidence="11">
    <location>
        <begin position="279"/>
        <end position="297"/>
    </location>
</feature>
<dbReference type="GO" id="GO:0004984">
    <property type="term" value="F:olfactory receptor activity"/>
    <property type="evidence" value="ECO:0007669"/>
    <property type="project" value="InterPro"/>
</dbReference>
<evidence type="ECO:0000313" key="14">
    <source>
        <dbReference type="Proteomes" id="UP000694569"/>
    </source>
</evidence>
<keyword evidence="6 11" id="KW-1133">Transmembrane helix</keyword>
<keyword evidence="2" id="KW-1003">Cell membrane</keyword>
<evidence type="ECO:0000313" key="13">
    <source>
        <dbReference type="Ensembl" id="ENSLLEP00000007525.1"/>
    </source>
</evidence>
<dbReference type="InterPro" id="IPR017452">
    <property type="entry name" value="GPCR_Rhodpsn_7TM"/>
</dbReference>
<dbReference type="GeneTree" id="ENSGT01150000286905"/>
<dbReference type="Pfam" id="PF13853">
    <property type="entry name" value="7tm_4"/>
    <property type="match status" value="1"/>
</dbReference>
<name>A0A8C5M6P3_9ANUR</name>
<dbReference type="PANTHER" id="PTHR26450">
    <property type="entry name" value="OLFACTORY RECEPTOR 56B1-RELATED"/>
    <property type="match status" value="1"/>
</dbReference>
<dbReference type="InterPro" id="IPR000276">
    <property type="entry name" value="GPCR_Rhodpsn"/>
</dbReference>
<feature type="transmembrane region" description="Helical" evidence="11">
    <location>
        <begin position="248"/>
        <end position="267"/>
    </location>
</feature>
<keyword evidence="4 11" id="KW-0812">Transmembrane</keyword>